<keyword evidence="9" id="KW-1185">Reference proteome</keyword>
<evidence type="ECO:0000313" key="9">
    <source>
        <dbReference type="Proteomes" id="UP000001058"/>
    </source>
</evidence>
<dbReference type="Pfam" id="PF02415">
    <property type="entry name" value="Chlam_PMP"/>
    <property type="match status" value="1"/>
</dbReference>
<dbReference type="OrthoDB" id="548080at2759"/>
<proteinExistence type="predicted"/>
<dbReference type="KEGG" id="vcn:VOLCADRAFT_96555"/>
<dbReference type="GO" id="GO:0000724">
    <property type="term" value="P:double-strand break repair via homologous recombination"/>
    <property type="evidence" value="ECO:0007669"/>
    <property type="project" value="TreeGrafter"/>
</dbReference>
<dbReference type="SMART" id="SM00710">
    <property type="entry name" value="PbH1"/>
    <property type="match status" value="8"/>
</dbReference>
<dbReference type="SUPFAM" id="SSF51126">
    <property type="entry name" value="Pectin lyase-like"/>
    <property type="match status" value="1"/>
</dbReference>
<evidence type="ECO:0000256" key="7">
    <source>
        <dbReference type="ARBA" id="ARBA00023237"/>
    </source>
</evidence>
<dbReference type="PANTHER" id="PTHR19862:SF14">
    <property type="entry name" value="WD REPEAT-CONTAINING PROTEIN 48"/>
    <property type="match status" value="1"/>
</dbReference>
<dbReference type="GO" id="GO:0005576">
    <property type="term" value="C:extracellular region"/>
    <property type="evidence" value="ECO:0007669"/>
    <property type="project" value="UniProtKB-SubCell"/>
</dbReference>
<keyword evidence="4" id="KW-0964">Secreted</keyword>
<dbReference type="GO" id="GO:0043130">
    <property type="term" value="F:ubiquitin binding"/>
    <property type="evidence" value="ECO:0007669"/>
    <property type="project" value="TreeGrafter"/>
</dbReference>
<keyword evidence="6" id="KW-0472">Membrane</keyword>
<dbReference type="InParanoid" id="D8UAE7"/>
<evidence type="ECO:0000256" key="2">
    <source>
        <dbReference type="ARBA" id="ARBA00004442"/>
    </source>
</evidence>
<gene>
    <name evidence="8" type="ORF">VOLCADRAFT_96555</name>
</gene>
<sequence>MTSCGIPLQILQSKKENNRNVEAPQPSHSGLAAAAINSMLVTDRSRLEDNTAGGSGGAISLNASQLVMPRIAAVTWDGMSTLINNTASMKGGGLYAVSHAVHVSLLGKSEWTDNTAQDGGGAMYIEAFNLPEEASSVRIGGASQLSRNGAKNGGAIYVNGFADIQVGEGSDISLNTAKYDGGAVFLAQLPSEILVQSSSVSNNTAHRGSGGAFYVGTVEPVFLPHATDPSCTLYGDNMNISILNSSFVGNIAGVADGGALYLKPHETCSSETSALLQIDGSIYTQNTALGAGGAIAVRDASNSKVTVSISNSAFKGNTAGTVAGDFTSSANFGGALMIWHEPTDSGGNFTDACHLAVDNTSFQGNSCDGGTGGALMLISCASRFSRCNFTDNHATHSGGAMGALQMARSTATLGLVTTSAFAAVANGAGFSQQAQSMSGQQPRLLLDGDFITQRQNPTQRRIDAIGKDADLSNSRQNGRRKLWDETECSISSESSTRWNVKLEKCIFSQNSADREYGGALYLYMTSGNGQIRIASCSFEKNRAVLQRAGAVFLAARGANASVEVFDSSFNRNAADLSSAGALYALVGQDACATLVNLSMISNQAAVSAGASVLDVRSNGFVRLENSIGGENHAAGGDGGAVLLQLQKDAHAFISNCNFSDNSAAGNGGALLVDANCSSSLLVEKSIMNHNHAGLSGGAIYALYGSKVGQVNCSSLVLSHSTIQNSSTSGSGGGFWAYGCRRLLLEYVNITGNIARVSGGGLTFSGPTDDIAAEGLTGNTALGGETPQYTSMIVHRARVHDNAAALSSDALEGCQGKDSFQPGEKGKGGGFFITGKVAGVLSLVNLEQPNYASLGSAIASTQRCKQASLSNAASNGLVGTDDVRVRNWDESWALLDSLATANCWLLQLGDTLLPSVTLDAEGMTQPSPQQKHTIWMEDFLASALQVSCNGKWEILESLYDAGEDEAAGHYDDDVPLLVKTFLADSITQRANDNPDFIAGQVLTMATPDGKLPGAAAVAAGLSQKWFDQLLSQLSSCMRNQQPTSDKQHSAMRQQSYLALPAAYMGLRLLDTDLVYSQRLQLQPGFAVNLTAQLYDMSGQAVTWGR</sequence>
<accession>D8UAE7</accession>
<dbReference type="PANTHER" id="PTHR19862">
    <property type="entry name" value="WD REPEAT-CONTAINING PROTEIN 48"/>
    <property type="match status" value="1"/>
</dbReference>
<dbReference type="EMBL" id="GL378374">
    <property type="protein sequence ID" value="EFJ43304.1"/>
    <property type="molecule type" value="Genomic_DNA"/>
</dbReference>
<dbReference type="InterPro" id="IPR006626">
    <property type="entry name" value="PbH1"/>
</dbReference>
<dbReference type="InterPro" id="IPR011050">
    <property type="entry name" value="Pectin_lyase_fold/virulence"/>
</dbReference>
<evidence type="ECO:0000256" key="3">
    <source>
        <dbReference type="ARBA" id="ARBA00004613"/>
    </source>
</evidence>
<dbReference type="InterPro" id="IPR051246">
    <property type="entry name" value="WDR48"/>
</dbReference>
<protein>
    <recommendedName>
        <fullName evidence="10">Right handed beta helix domain-containing protein</fullName>
    </recommendedName>
</protein>
<name>D8UAE7_VOLCA</name>
<dbReference type="InterPro" id="IPR003368">
    <property type="entry name" value="POMP_repeat"/>
</dbReference>
<evidence type="ECO:0000313" key="8">
    <source>
        <dbReference type="EMBL" id="EFJ43304.1"/>
    </source>
</evidence>
<evidence type="ECO:0008006" key="10">
    <source>
        <dbReference type="Google" id="ProtNLM"/>
    </source>
</evidence>
<dbReference type="RefSeq" id="XP_002955664.1">
    <property type="nucleotide sequence ID" value="XM_002955618.1"/>
</dbReference>
<evidence type="ECO:0000256" key="5">
    <source>
        <dbReference type="ARBA" id="ARBA00022729"/>
    </source>
</evidence>
<reference evidence="8 9" key="1">
    <citation type="journal article" date="2010" name="Science">
        <title>Genomic analysis of organismal complexity in the multicellular green alga Volvox carteri.</title>
        <authorList>
            <person name="Prochnik S.E."/>
            <person name="Umen J."/>
            <person name="Nedelcu A.M."/>
            <person name="Hallmann A."/>
            <person name="Miller S.M."/>
            <person name="Nishii I."/>
            <person name="Ferris P."/>
            <person name="Kuo A."/>
            <person name="Mitros T."/>
            <person name="Fritz-Laylin L.K."/>
            <person name="Hellsten U."/>
            <person name="Chapman J."/>
            <person name="Simakov O."/>
            <person name="Rensing S.A."/>
            <person name="Terry A."/>
            <person name="Pangilinan J."/>
            <person name="Kapitonov V."/>
            <person name="Jurka J."/>
            <person name="Salamov A."/>
            <person name="Shapiro H."/>
            <person name="Schmutz J."/>
            <person name="Grimwood J."/>
            <person name="Lindquist E."/>
            <person name="Lucas S."/>
            <person name="Grigoriev I.V."/>
            <person name="Schmitt R."/>
            <person name="Kirk D."/>
            <person name="Rokhsar D.S."/>
        </authorList>
    </citation>
    <scope>NUCLEOTIDE SEQUENCE [LARGE SCALE GENOMIC DNA]</scope>
    <source>
        <strain evidence="9">f. Nagariensis / Eve</strain>
    </source>
</reference>
<comment type="subcellular location">
    <subcellularLocation>
        <location evidence="1">Cell envelope</location>
    </subcellularLocation>
    <subcellularLocation>
        <location evidence="2">Cell outer membrane</location>
    </subcellularLocation>
    <subcellularLocation>
        <location evidence="3">Secreted</location>
    </subcellularLocation>
</comment>
<dbReference type="Proteomes" id="UP000001058">
    <property type="component" value="Unassembled WGS sequence"/>
</dbReference>
<keyword evidence="5" id="KW-0732">Signal</keyword>
<dbReference type="GeneID" id="9626463"/>
<organism evidence="9">
    <name type="scientific">Volvox carteri f. nagariensis</name>
    <dbReference type="NCBI Taxonomy" id="3068"/>
    <lineage>
        <taxon>Eukaryota</taxon>
        <taxon>Viridiplantae</taxon>
        <taxon>Chlorophyta</taxon>
        <taxon>core chlorophytes</taxon>
        <taxon>Chlorophyceae</taxon>
        <taxon>CS clade</taxon>
        <taxon>Chlamydomonadales</taxon>
        <taxon>Volvocaceae</taxon>
        <taxon>Volvox</taxon>
    </lineage>
</organism>
<evidence type="ECO:0000256" key="4">
    <source>
        <dbReference type="ARBA" id="ARBA00022525"/>
    </source>
</evidence>
<keyword evidence="7" id="KW-0998">Cell outer membrane</keyword>
<evidence type="ECO:0000256" key="1">
    <source>
        <dbReference type="ARBA" id="ARBA00004196"/>
    </source>
</evidence>
<dbReference type="AlphaFoldDB" id="D8UAE7"/>
<evidence type="ECO:0000256" key="6">
    <source>
        <dbReference type="ARBA" id="ARBA00023136"/>
    </source>
</evidence>